<gene>
    <name evidence="4" type="ORF">ENL21_06175</name>
</gene>
<evidence type="ECO:0000313" key="4">
    <source>
        <dbReference type="EMBL" id="HHE55351.1"/>
    </source>
</evidence>
<dbReference type="GO" id="GO:0000160">
    <property type="term" value="P:phosphorelay signal transduction system"/>
    <property type="evidence" value="ECO:0007669"/>
    <property type="project" value="InterPro"/>
</dbReference>
<accession>A0A7V5H3W2</accession>
<dbReference type="AlphaFoldDB" id="A0A7V5H3W2"/>
<sequence length="338" mass="38054">MAEEISKILIVDDQPDNIDTIKDILGDGEYSLFSATNGKEALEIFKKVNPDLVLLDALMPVMDGFQVAREIKNNPETQLTPVIMITALDSMQDRVKGLEAGVDDFISRPFNIFELKARIKNLLRMKESLDELENAEQVIFSLAKTVEAKDKYTEGHCNRLADLAVAIGEYLNLPPADLKVLKRGGILHDIGKIAIRDSILLKPGKLTPEEFEVIKEHPKIGVQICSPLKTLKPVLPLILYHHERYNGSGYPEGLKGEEIPLLARIIGMVDCFDSLTTKRPYRRALSVNEALEICEKETKQGLWDPKLFAIFKNVINEPKLKQQFIEWYNPTSSGRTTT</sequence>
<proteinExistence type="predicted"/>
<dbReference type="NCBIfam" id="TIGR00277">
    <property type="entry name" value="HDIG"/>
    <property type="match status" value="1"/>
</dbReference>
<dbReference type="SMART" id="SM00471">
    <property type="entry name" value="HDc"/>
    <property type="match status" value="1"/>
</dbReference>
<feature type="modified residue" description="4-aspartylphosphate" evidence="1">
    <location>
        <position position="56"/>
    </location>
</feature>
<keyword evidence="1" id="KW-0597">Phosphoprotein</keyword>
<dbReference type="InterPro" id="IPR006675">
    <property type="entry name" value="HDIG_dom"/>
</dbReference>
<organism evidence="4">
    <name type="scientific">Caldithrix abyssi</name>
    <dbReference type="NCBI Taxonomy" id="187145"/>
    <lineage>
        <taxon>Bacteria</taxon>
        <taxon>Pseudomonadati</taxon>
        <taxon>Calditrichota</taxon>
        <taxon>Calditrichia</taxon>
        <taxon>Calditrichales</taxon>
        <taxon>Calditrichaceae</taxon>
        <taxon>Caldithrix</taxon>
    </lineage>
</organism>
<name>A0A7V5H3W2_CALAY</name>
<evidence type="ECO:0000259" key="2">
    <source>
        <dbReference type="PROSITE" id="PS50110"/>
    </source>
</evidence>
<dbReference type="CDD" id="cd17538">
    <property type="entry name" value="REC_D1_PleD-like"/>
    <property type="match status" value="1"/>
</dbReference>
<reference evidence="4" key="1">
    <citation type="journal article" date="2020" name="mSystems">
        <title>Genome- and Community-Level Interaction Insights into Carbon Utilization and Element Cycling Functions of Hydrothermarchaeota in Hydrothermal Sediment.</title>
        <authorList>
            <person name="Zhou Z."/>
            <person name="Liu Y."/>
            <person name="Xu W."/>
            <person name="Pan J."/>
            <person name="Luo Z.H."/>
            <person name="Li M."/>
        </authorList>
    </citation>
    <scope>NUCLEOTIDE SEQUENCE [LARGE SCALE GENOMIC DNA]</scope>
    <source>
        <strain evidence="4">HyVt-76</strain>
    </source>
</reference>
<dbReference type="PROSITE" id="PS50110">
    <property type="entry name" value="RESPONSE_REGULATORY"/>
    <property type="match status" value="1"/>
</dbReference>
<dbReference type="PROSITE" id="PS51832">
    <property type="entry name" value="HD_GYP"/>
    <property type="match status" value="1"/>
</dbReference>
<dbReference type="InterPro" id="IPR003607">
    <property type="entry name" value="HD/PDEase_dom"/>
</dbReference>
<dbReference type="SMART" id="SM00448">
    <property type="entry name" value="REC"/>
    <property type="match status" value="1"/>
</dbReference>
<dbReference type="InterPro" id="IPR011006">
    <property type="entry name" value="CheY-like_superfamily"/>
</dbReference>
<feature type="domain" description="Response regulatory" evidence="2">
    <location>
        <begin position="7"/>
        <end position="123"/>
    </location>
</feature>
<dbReference type="InterPro" id="IPR037522">
    <property type="entry name" value="HD_GYP_dom"/>
</dbReference>
<dbReference type="PANTHER" id="PTHR45228">
    <property type="entry name" value="CYCLIC DI-GMP PHOSPHODIESTERASE TM_0186-RELATED"/>
    <property type="match status" value="1"/>
</dbReference>
<comment type="caution">
    <text evidence="4">The sequence shown here is derived from an EMBL/GenBank/DDBJ whole genome shotgun (WGS) entry which is preliminary data.</text>
</comment>
<feature type="domain" description="HD-GYP" evidence="3">
    <location>
        <begin position="131"/>
        <end position="326"/>
    </location>
</feature>
<dbReference type="Pfam" id="PF00072">
    <property type="entry name" value="Response_reg"/>
    <property type="match status" value="1"/>
</dbReference>
<dbReference type="InterPro" id="IPR001789">
    <property type="entry name" value="Sig_transdc_resp-reg_receiver"/>
</dbReference>
<dbReference type="SUPFAM" id="SSF109604">
    <property type="entry name" value="HD-domain/PDEase-like"/>
    <property type="match status" value="1"/>
</dbReference>
<dbReference type="Gene3D" id="3.40.50.2300">
    <property type="match status" value="1"/>
</dbReference>
<evidence type="ECO:0000256" key="1">
    <source>
        <dbReference type="PROSITE-ProRule" id="PRU00169"/>
    </source>
</evidence>
<dbReference type="CDD" id="cd00077">
    <property type="entry name" value="HDc"/>
    <property type="match status" value="1"/>
</dbReference>
<dbReference type="EMBL" id="DRTD01000451">
    <property type="protein sequence ID" value="HHE55351.1"/>
    <property type="molecule type" value="Genomic_DNA"/>
</dbReference>
<evidence type="ECO:0000259" key="3">
    <source>
        <dbReference type="PROSITE" id="PS51832"/>
    </source>
</evidence>
<dbReference type="Gene3D" id="1.10.3210.10">
    <property type="entry name" value="Hypothetical protein af1432"/>
    <property type="match status" value="1"/>
</dbReference>
<dbReference type="Pfam" id="PF13487">
    <property type="entry name" value="HD_5"/>
    <property type="match status" value="1"/>
</dbReference>
<dbReference type="InterPro" id="IPR052020">
    <property type="entry name" value="Cyclic_di-GMP/3'3'-cGAMP_PDE"/>
</dbReference>
<dbReference type="SUPFAM" id="SSF52172">
    <property type="entry name" value="CheY-like"/>
    <property type="match status" value="1"/>
</dbReference>
<dbReference type="PANTHER" id="PTHR45228:SF1">
    <property type="entry name" value="CYCLIC DI-GMP PHOSPHODIESTERASE TM_0186"/>
    <property type="match status" value="1"/>
</dbReference>
<protein>
    <submittedName>
        <fullName evidence="4">Response regulator</fullName>
    </submittedName>
</protein>
<dbReference type="Proteomes" id="UP000886111">
    <property type="component" value="Unassembled WGS sequence"/>
</dbReference>